<proteinExistence type="predicted"/>
<dbReference type="EMBL" id="BARU01017478">
    <property type="protein sequence ID" value="GAH60467.1"/>
    <property type="molecule type" value="Genomic_DNA"/>
</dbReference>
<keyword evidence="1" id="KW-0812">Transmembrane</keyword>
<feature type="non-terminal residue" evidence="2">
    <location>
        <position position="166"/>
    </location>
</feature>
<accession>X1GTK3</accession>
<dbReference type="InterPro" id="IPR011435">
    <property type="entry name" value="UmpAB"/>
</dbReference>
<protein>
    <submittedName>
        <fullName evidence="2">Uncharacterized protein</fullName>
    </submittedName>
</protein>
<feature type="transmembrane region" description="Helical" evidence="1">
    <location>
        <begin position="60"/>
        <end position="85"/>
    </location>
</feature>
<feature type="transmembrane region" description="Helical" evidence="1">
    <location>
        <begin position="35"/>
        <end position="54"/>
    </location>
</feature>
<organism evidence="2">
    <name type="scientific">marine sediment metagenome</name>
    <dbReference type="NCBI Taxonomy" id="412755"/>
    <lineage>
        <taxon>unclassified sequences</taxon>
        <taxon>metagenomes</taxon>
        <taxon>ecological metagenomes</taxon>
    </lineage>
</organism>
<feature type="transmembrane region" description="Helical" evidence="1">
    <location>
        <begin position="136"/>
        <end position="163"/>
    </location>
</feature>
<dbReference type="AlphaFoldDB" id="X1GTK3"/>
<evidence type="ECO:0000256" key="1">
    <source>
        <dbReference type="SAM" id="Phobius"/>
    </source>
</evidence>
<name>X1GTK3_9ZZZZ</name>
<comment type="caution">
    <text evidence="2">The sequence shown here is derived from an EMBL/GenBank/DDBJ whole genome shotgun (WGS) entry which is preliminary data.</text>
</comment>
<dbReference type="Pfam" id="PF07556">
    <property type="entry name" value="DUF1538"/>
    <property type="match status" value="1"/>
</dbReference>
<reference evidence="2" key="1">
    <citation type="journal article" date="2014" name="Front. Microbiol.">
        <title>High frequency of phylogenetically diverse reductive dehalogenase-homologous genes in deep subseafloor sedimentary metagenomes.</title>
        <authorList>
            <person name="Kawai M."/>
            <person name="Futagami T."/>
            <person name="Toyoda A."/>
            <person name="Takaki Y."/>
            <person name="Nishi S."/>
            <person name="Hori S."/>
            <person name="Arai W."/>
            <person name="Tsubouchi T."/>
            <person name="Morono Y."/>
            <person name="Uchiyama I."/>
            <person name="Ito T."/>
            <person name="Fujiyama A."/>
            <person name="Inagaki F."/>
            <person name="Takami H."/>
        </authorList>
    </citation>
    <scope>NUCLEOTIDE SEQUENCE</scope>
    <source>
        <strain evidence="2">Expedition CK06-06</strain>
    </source>
</reference>
<sequence length="166" mass="17850">MTQQAARKIKVSFSQAFGLLSPYIKDRVIGQIKSVWLIILYLVLFQTVILGIRIADASIIAIGIVLVVAGLTFFMEGLFLGLMPLGELVGVKLPQKSILPVILCFALVLGFLATLAEPAIQILQVAGRAVNPWEAPLLFLLLTKYSHILVYSVGAGVGIAVAFGMI</sequence>
<gene>
    <name evidence="2" type="ORF">S03H2_28988</name>
</gene>
<evidence type="ECO:0000313" key="2">
    <source>
        <dbReference type="EMBL" id="GAH60467.1"/>
    </source>
</evidence>
<keyword evidence="1" id="KW-0472">Membrane</keyword>
<keyword evidence="1" id="KW-1133">Transmembrane helix</keyword>
<feature type="transmembrane region" description="Helical" evidence="1">
    <location>
        <begin position="97"/>
        <end position="116"/>
    </location>
</feature>